<evidence type="ECO:0000313" key="2">
    <source>
        <dbReference type="Proteomes" id="UP000008909"/>
    </source>
</evidence>
<keyword evidence="2" id="KW-1185">Reference proteome</keyword>
<dbReference type="AlphaFoldDB" id="G7YH71"/>
<dbReference type="Proteomes" id="UP000008909">
    <property type="component" value="Unassembled WGS sequence"/>
</dbReference>
<reference key="2">
    <citation type="submission" date="2011-10" db="EMBL/GenBank/DDBJ databases">
        <title>The genome and transcriptome sequence of Clonorchis sinensis provide insights into the carcinogenic liver fluke.</title>
        <authorList>
            <person name="Wang X."/>
            <person name="Huang Y."/>
            <person name="Chen W."/>
            <person name="Liu H."/>
            <person name="Guo L."/>
            <person name="Chen Y."/>
            <person name="Luo F."/>
            <person name="Zhou W."/>
            <person name="Sun J."/>
            <person name="Mao Q."/>
            <person name="Liang P."/>
            <person name="Zhou C."/>
            <person name="Tian Y."/>
            <person name="Men J."/>
            <person name="Lv X."/>
            <person name="Huang L."/>
            <person name="Zhou J."/>
            <person name="Hu Y."/>
            <person name="Li R."/>
            <person name="Zhang F."/>
            <person name="Lei H."/>
            <person name="Li X."/>
            <person name="Hu X."/>
            <person name="Liang C."/>
            <person name="Xu J."/>
            <person name="Wu Z."/>
            <person name="Yu X."/>
        </authorList>
    </citation>
    <scope>NUCLEOTIDE SEQUENCE</scope>
    <source>
        <strain>Henan</strain>
    </source>
</reference>
<organism evidence="1 2">
    <name type="scientific">Clonorchis sinensis</name>
    <name type="common">Chinese liver fluke</name>
    <dbReference type="NCBI Taxonomy" id="79923"/>
    <lineage>
        <taxon>Eukaryota</taxon>
        <taxon>Metazoa</taxon>
        <taxon>Spiralia</taxon>
        <taxon>Lophotrochozoa</taxon>
        <taxon>Platyhelminthes</taxon>
        <taxon>Trematoda</taxon>
        <taxon>Digenea</taxon>
        <taxon>Opisthorchiida</taxon>
        <taxon>Opisthorchiata</taxon>
        <taxon>Opisthorchiidae</taxon>
        <taxon>Clonorchis</taxon>
    </lineage>
</organism>
<gene>
    <name evidence="1" type="ORF">CLF_107765</name>
</gene>
<proteinExistence type="predicted"/>
<feature type="non-terminal residue" evidence="1">
    <location>
        <position position="176"/>
    </location>
</feature>
<sequence length="176" mass="20043">MKGCMFVKSNRVCHLAFQFSSENGTAIYQDFLVRDIWRLELVSKVESQLNCCFDFLHLVYVLGASDLTIQFPSKGWAVGFWVCGLVLFHPVSHINNFLFRAPSMLLIRLVWLSFSGCLSSPGASQLNYYSFSALESRRQSQRFYASCSIPAPALFCFTMGKFVVPYSVEPPYQEKD</sequence>
<protein>
    <submittedName>
        <fullName evidence="1">Uncharacterized protein</fullName>
    </submittedName>
</protein>
<reference evidence="1" key="1">
    <citation type="journal article" date="2011" name="Genome Biol.">
        <title>The draft genome of the carcinogenic human liver fluke Clonorchis sinensis.</title>
        <authorList>
            <person name="Wang X."/>
            <person name="Chen W."/>
            <person name="Huang Y."/>
            <person name="Sun J."/>
            <person name="Men J."/>
            <person name="Liu H."/>
            <person name="Luo F."/>
            <person name="Guo L."/>
            <person name="Lv X."/>
            <person name="Deng C."/>
            <person name="Zhou C."/>
            <person name="Fan Y."/>
            <person name="Li X."/>
            <person name="Huang L."/>
            <person name="Hu Y."/>
            <person name="Liang C."/>
            <person name="Hu X."/>
            <person name="Xu J."/>
            <person name="Yu X."/>
        </authorList>
    </citation>
    <scope>NUCLEOTIDE SEQUENCE [LARGE SCALE GENOMIC DNA]</scope>
    <source>
        <strain evidence="1">Henan</strain>
    </source>
</reference>
<dbReference type="EMBL" id="DF143270">
    <property type="protein sequence ID" value="GAA52304.1"/>
    <property type="molecule type" value="Genomic_DNA"/>
</dbReference>
<evidence type="ECO:0000313" key="1">
    <source>
        <dbReference type="EMBL" id="GAA52304.1"/>
    </source>
</evidence>
<name>G7YH71_CLOSI</name>
<accession>G7YH71</accession>